<dbReference type="SUPFAM" id="SSF54913">
    <property type="entry name" value="GlnB-like"/>
    <property type="match status" value="1"/>
</dbReference>
<evidence type="ECO:0000256" key="1">
    <source>
        <dbReference type="ARBA" id="ARBA00010169"/>
    </source>
</evidence>
<dbReference type="GO" id="GO:0010038">
    <property type="term" value="P:response to metal ion"/>
    <property type="evidence" value="ECO:0007669"/>
    <property type="project" value="InterPro"/>
</dbReference>
<reference evidence="2 3" key="1">
    <citation type="submission" date="2020-08" db="EMBL/GenBank/DDBJ databases">
        <title>Genomic Encyclopedia of Type Strains, Phase IV (KMG-IV): sequencing the most valuable type-strain genomes for metagenomic binning, comparative biology and taxonomic classification.</title>
        <authorList>
            <person name="Goeker M."/>
        </authorList>
    </citation>
    <scope>NUCLEOTIDE SEQUENCE [LARGE SCALE GENOMIC DNA]</scope>
    <source>
        <strain evidence="2 3">DSM 40141</strain>
    </source>
</reference>
<name>A0A7X0HJU4_9ACTN</name>
<dbReference type="Pfam" id="PF03091">
    <property type="entry name" value="CutA1"/>
    <property type="match status" value="1"/>
</dbReference>
<evidence type="ECO:0000313" key="3">
    <source>
        <dbReference type="Proteomes" id="UP000540423"/>
    </source>
</evidence>
<dbReference type="PANTHER" id="PTHR23419:SF8">
    <property type="entry name" value="FI09726P"/>
    <property type="match status" value="1"/>
</dbReference>
<dbReference type="RefSeq" id="WP_185035485.1">
    <property type="nucleotide sequence ID" value="NZ_BNBN01000006.1"/>
</dbReference>
<comment type="similarity">
    <text evidence="1">Belongs to the CutA family.</text>
</comment>
<dbReference type="Gene3D" id="3.30.70.120">
    <property type="match status" value="1"/>
</dbReference>
<dbReference type="InterPro" id="IPR015867">
    <property type="entry name" value="N-reg_PII/ATP_PRibTrfase_C"/>
</dbReference>
<protein>
    <submittedName>
        <fullName evidence="2">Periplasmic divalent cation tolerance protein</fullName>
    </submittedName>
</protein>
<keyword evidence="3" id="KW-1185">Reference proteome</keyword>
<gene>
    <name evidence="2" type="ORF">HNQ79_005504</name>
</gene>
<dbReference type="Proteomes" id="UP000540423">
    <property type="component" value="Unassembled WGS sequence"/>
</dbReference>
<dbReference type="EMBL" id="JACHEM010000016">
    <property type="protein sequence ID" value="MBB6438992.1"/>
    <property type="molecule type" value="Genomic_DNA"/>
</dbReference>
<sequence length="118" mass="12621">MTSNEPATAPAPYAVVTTTTDAEGKAHALAARAVDERLAACAQVYPVASVYRWEGAVERAQEWRIDLKTRGELVAALTARLEEWHDYDTPEVVAVPVVAGSTAYLDWVSAQTDSGTGS</sequence>
<dbReference type="InterPro" id="IPR004323">
    <property type="entry name" value="Ion_tolerance_CutA"/>
</dbReference>
<organism evidence="2 3">
    <name type="scientific">Streptomyces candidus</name>
    <dbReference type="NCBI Taxonomy" id="67283"/>
    <lineage>
        <taxon>Bacteria</taxon>
        <taxon>Bacillati</taxon>
        <taxon>Actinomycetota</taxon>
        <taxon>Actinomycetes</taxon>
        <taxon>Kitasatosporales</taxon>
        <taxon>Streptomycetaceae</taxon>
        <taxon>Streptomyces</taxon>
    </lineage>
</organism>
<dbReference type="AlphaFoldDB" id="A0A7X0HJU4"/>
<comment type="caution">
    <text evidence="2">The sequence shown here is derived from an EMBL/GenBank/DDBJ whole genome shotgun (WGS) entry which is preliminary data.</text>
</comment>
<dbReference type="PANTHER" id="PTHR23419">
    <property type="entry name" value="DIVALENT CATION TOLERANCE CUTA-RELATED"/>
    <property type="match status" value="1"/>
</dbReference>
<dbReference type="InterPro" id="IPR011322">
    <property type="entry name" value="N-reg_PII-like_a/b"/>
</dbReference>
<accession>A0A7X0HJU4</accession>
<evidence type="ECO:0000313" key="2">
    <source>
        <dbReference type="EMBL" id="MBB6438992.1"/>
    </source>
</evidence>
<dbReference type="GO" id="GO:0005507">
    <property type="term" value="F:copper ion binding"/>
    <property type="evidence" value="ECO:0007669"/>
    <property type="project" value="TreeGrafter"/>
</dbReference>
<proteinExistence type="inferred from homology"/>